<name>A0A087UIY5_STEMI</name>
<dbReference type="SMART" id="SM00028">
    <property type="entry name" value="TPR"/>
    <property type="match status" value="11"/>
</dbReference>
<keyword evidence="5" id="KW-1185">Reference proteome</keyword>
<dbReference type="PANTHER" id="PTHR15704:SF7">
    <property type="entry name" value="SUPERKILLER COMPLEX PROTEIN 3"/>
    <property type="match status" value="1"/>
</dbReference>
<evidence type="ECO:0000256" key="1">
    <source>
        <dbReference type="ARBA" id="ARBA00022737"/>
    </source>
</evidence>
<proteinExistence type="predicted"/>
<dbReference type="Proteomes" id="UP000054359">
    <property type="component" value="Unassembled WGS sequence"/>
</dbReference>
<evidence type="ECO:0000313" key="5">
    <source>
        <dbReference type="Proteomes" id="UP000054359"/>
    </source>
</evidence>
<dbReference type="Pfam" id="PF13181">
    <property type="entry name" value="TPR_8"/>
    <property type="match status" value="1"/>
</dbReference>
<accession>A0A087UIY5</accession>
<feature type="repeat" description="TPR" evidence="3">
    <location>
        <begin position="965"/>
        <end position="998"/>
    </location>
</feature>
<dbReference type="Pfam" id="PF13432">
    <property type="entry name" value="TPR_16"/>
    <property type="match status" value="1"/>
</dbReference>
<dbReference type="OMA" id="CQWELDP"/>
<dbReference type="InterPro" id="IPR019734">
    <property type="entry name" value="TPR_rpt"/>
</dbReference>
<keyword evidence="2 3" id="KW-0802">TPR repeat</keyword>
<organism evidence="4 5">
    <name type="scientific">Stegodyphus mimosarum</name>
    <name type="common">African social velvet spider</name>
    <dbReference type="NCBI Taxonomy" id="407821"/>
    <lineage>
        <taxon>Eukaryota</taxon>
        <taxon>Metazoa</taxon>
        <taxon>Ecdysozoa</taxon>
        <taxon>Arthropoda</taxon>
        <taxon>Chelicerata</taxon>
        <taxon>Arachnida</taxon>
        <taxon>Araneae</taxon>
        <taxon>Araneomorphae</taxon>
        <taxon>Entelegynae</taxon>
        <taxon>Eresoidea</taxon>
        <taxon>Eresidae</taxon>
        <taxon>Stegodyphus</taxon>
    </lineage>
</organism>
<dbReference type="PROSITE" id="PS50005">
    <property type="entry name" value="TPR"/>
    <property type="match status" value="6"/>
</dbReference>
<dbReference type="GO" id="GO:0006401">
    <property type="term" value="P:RNA catabolic process"/>
    <property type="evidence" value="ECO:0007669"/>
    <property type="project" value="InterPro"/>
</dbReference>
<dbReference type="Gene3D" id="1.25.40.10">
    <property type="entry name" value="Tetratricopeptide repeat domain"/>
    <property type="match status" value="6"/>
</dbReference>
<dbReference type="STRING" id="407821.A0A087UIY5"/>
<feature type="repeat" description="TPR" evidence="3">
    <location>
        <begin position="846"/>
        <end position="879"/>
    </location>
</feature>
<feature type="repeat" description="TPR" evidence="3">
    <location>
        <begin position="584"/>
        <end position="617"/>
    </location>
</feature>
<gene>
    <name evidence="4" type="ORF">X975_23142</name>
</gene>
<feature type="repeat" description="TPR" evidence="3">
    <location>
        <begin position="40"/>
        <end position="73"/>
    </location>
</feature>
<dbReference type="InterPro" id="IPR039226">
    <property type="entry name" value="Ski3/TTC37"/>
</dbReference>
<dbReference type="EMBL" id="KK120002">
    <property type="protein sequence ID" value="KFM77324.1"/>
    <property type="molecule type" value="Genomic_DNA"/>
</dbReference>
<dbReference type="PROSITE" id="PS50293">
    <property type="entry name" value="TPR_REGION"/>
    <property type="match status" value="1"/>
</dbReference>
<sequence length="1504" mass="169084">MDNKEIKSLLKQAREAIKEKEYKTALKHCKNVLKIDKNNYNAWVFVGAAAQEIDQPDQSEAAFKRAIEIAPDQILAWQGLCSFYEKHESQEYMQELLSAYKKLIDLYDTDKSKKLEVYDKLILLLQKLKDKDKLIKVLKSKLDIVKGDNKLEYALQKEIFQELSVKKDLTECEKQMLIEALNAVINHETFSEDDCKRMFSTSIELLYKNGAENLSIQLASLIYQKFPTNPSCLEFLCRAAMNLYINNGSIIDGINEIAKNFRECKLSEGITYIFEGFMSFISKDYVEAIQRINTGLKTVEYCLQGWYLLAKTQLLLYQYADSEKTSKTGVEISLKSNPPSYVIGKFYLLLGQASSGRQNWDSALKAFEKSIKYLGQSKEVLISFCFTLLGMQQIDKAEKMCQELTPEFENDADVLQLEGYILFLKKDYPNALQKLRQSVALSESSYSLHLIGLVLWESEQKDKAFKVFIKAAELDPYFSKNFLYLGHYYLNNICDKSKACMCYQKAFHLDNTDTKTGMSLSHVLKALGKEEENMRILKIITDNASLGSCKWAWTQLGLSQLQNNIFSDAIFSLQNAVRADPNSSYSWECLADAYLKRGSYESALKAFERASELNPKAMYPLYQIATIQKVRGFFTEAIEQFKSLLDIVSSYVPALIGLAETYVLSAKKAFGVCLFGLSRDYCQEALQVLARVAASNSRLACLWKLAGDACTLSFNFDDKWFPLSIPPELHQKAEECDALTCSKSEVLQFGSKFFGRALIIKENVSTLWHDLGVTYHLQSMHSVDNNEKLDFAKKALICFQKAVCISPNYEVHWTALGVVAAGKELRDSAFGQHALIKSLQLNRNNAETWTNLGVLYLENENIELSHIAFRMAQSAEPTYPLSWVGQAFIADKVKHSETMDLYRHATALGSHPEALLGYSRSVCEMLLNTINKDTESYKYNIEQMNAVVVAVDCATKFVANKDDCPEAFNILGMLSERLGIYRVSLRSYNRALKLLERDNNNEYMEMVRTNYARMLSVIGLISEAIKEFLMLKKVDSALLCSFALTLHKAKEYEKALKLFKQAFDKAEKPGDKSHIKVAMAMVARNLQGPEFPNPLTLLFESSQISPVSVPGLLALFSVGVLNDDPRIALAAQKELIPFKFHADYCTAISFLSAALANKLKGAQAGRSELLKHIHCLPNNSQMWIQIASCLLQWDKKYASAAAVCTKIGTYHGGCKEQASQIFALCQIAAGYRKGALSAAQKAVHVNPGKLSNWVTLAAACHVADKDRKHVGWMFSFVKKLAKQQGIKSDLLGCLVVMEAFHYINCENMSDASALINQALSITSFNSEIQSALQILDAVVKVFGSKGNLDALIIAIKKNPKSFLGFHILCQILLSSGRYNEAEKTISTFAATAEKLFPKWKTLPLLQLAVLSFKAFHACGDEQEKWLKLGVEITGKAVHIAPSSQAARFLQGLFAIKSGNLSLAKRSFEKVVSQQVIKEAKWMEDVAHRVLQSNMLKKREKDIPS</sequence>
<dbReference type="Pfam" id="PF14559">
    <property type="entry name" value="TPR_19"/>
    <property type="match status" value="1"/>
</dbReference>
<feature type="non-terminal residue" evidence="4">
    <location>
        <position position="1504"/>
    </location>
</feature>
<keyword evidence="1" id="KW-0677">Repeat</keyword>
<dbReference type="SUPFAM" id="SSF48452">
    <property type="entry name" value="TPR-like"/>
    <property type="match status" value="4"/>
</dbReference>
<dbReference type="InterPro" id="IPR011990">
    <property type="entry name" value="TPR-like_helical_dom_sf"/>
</dbReference>
<dbReference type="SUPFAM" id="SSF81901">
    <property type="entry name" value="HCP-like"/>
    <property type="match status" value="2"/>
</dbReference>
<evidence type="ECO:0000256" key="2">
    <source>
        <dbReference type="ARBA" id="ARBA00022803"/>
    </source>
</evidence>
<feature type="repeat" description="TPR" evidence="3">
    <location>
        <begin position="550"/>
        <end position="583"/>
    </location>
</feature>
<feature type="repeat" description="TPR" evidence="3">
    <location>
        <begin position="445"/>
        <end position="478"/>
    </location>
</feature>
<reference evidence="4 5" key="1">
    <citation type="submission" date="2013-11" db="EMBL/GenBank/DDBJ databases">
        <title>Genome sequencing of Stegodyphus mimosarum.</title>
        <authorList>
            <person name="Bechsgaard J."/>
        </authorList>
    </citation>
    <scope>NUCLEOTIDE SEQUENCE [LARGE SCALE GENOMIC DNA]</scope>
</reference>
<protein>
    <submittedName>
        <fullName evidence="4">Tetratricopeptide repeat protein 37</fullName>
    </submittedName>
</protein>
<dbReference type="GO" id="GO:0055087">
    <property type="term" value="C:Ski complex"/>
    <property type="evidence" value="ECO:0007669"/>
    <property type="project" value="InterPro"/>
</dbReference>
<dbReference type="OrthoDB" id="421075at2759"/>
<dbReference type="PANTHER" id="PTHR15704">
    <property type="entry name" value="SUPERKILLER 3 PROTEIN-RELATED"/>
    <property type="match status" value="1"/>
</dbReference>
<evidence type="ECO:0000256" key="3">
    <source>
        <dbReference type="PROSITE-ProRule" id="PRU00339"/>
    </source>
</evidence>
<evidence type="ECO:0000313" key="4">
    <source>
        <dbReference type="EMBL" id="KFM77324.1"/>
    </source>
</evidence>